<evidence type="ECO:0000256" key="2">
    <source>
        <dbReference type="ARBA" id="ARBA00022692"/>
    </source>
</evidence>
<dbReference type="EMBL" id="CP031769">
    <property type="protein sequence ID" value="AXR08227.1"/>
    <property type="molecule type" value="Genomic_DNA"/>
</dbReference>
<reference evidence="7 8" key="1">
    <citation type="submission" date="2018-08" db="EMBL/GenBank/DDBJ databases">
        <title>Salinimonas sediminis sp. nov., a piezophilic bacterium isolated from a deep-sea sediment sample from the New Britain Trench.</title>
        <authorList>
            <person name="Cao J."/>
        </authorList>
    </citation>
    <scope>NUCLEOTIDE SEQUENCE [LARGE SCALE GENOMIC DNA]</scope>
    <source>
        <strain evidence="7 8">N102</strain>
    </source>
</reference>
<evidence type="ECO:0000313" key="7">
    <source>
        <dbReference type="EMBL" id="AXR08227.1"/>
    </source>
</evidence>
<dbReference type="AlphaFoldDB" id="A0A346NRS0"/>
<dbReference type="KEGG" id="salm:D0Y50_18820"/>
<evidence type="ECO:0000313" key="8">
    <source>
        <dbReference type="Proteomes" id="UP000262073"/>
    </source>
</evidence>
<dbReference type="GO" id="GO:0016020">
    <property type="term" value="C:membrane"/>
    <property type="evidence" value="ECO:0007669"/>
    <property type="project" value="UniProtKB-SubCell"/>
</dbReference>
<evidence type="ECO:0000256" key="1">
    <source>
        <dbReference type="ARBA" id="ARBA00004141"/>
    </source>
</evidence>
<gene>
    <name evidence="7" type="ORF">D0Y50_18820</name>
</gene>
<name>A0A346NRS0_9ALTE</name>
<dbReference type="Pfam" id="PF04893">
    <property type="entry name" value="Yip1"/>
    <property type="match status" value="1"/>
</dbReference>
<feature type="transmembrane region" description="Helical" evidence="5">
    <location>
        <begin position="194"/>
        <end position="213"/>
    </location>
</feature>
<keyword evidence="2 5" id="KW-0812">Transmembrane</keyword>
<keyword evidence="3 5" id="KW-1133">Transmembrane helix</keyword>
<feature type="domain" description="Yip1" evidence="6">
    <location>
        <begin position="25"/>
        <end position="245"/>
    </location>
</feature>
<feature type="transmembrane region" description="Helical" evidence="5">
    <location>
        <begin position="103"/>
        <end position="127"/>
    </location>
</feature>
<evidence type="ECO:0000256" key="5">
    <source>
        <dbReference type="SAM" id="Phobius"/>
    </source>
</evidence>
<evidence type="ECO:0000256" key="3">
    <source>
        <dbReference type="ARBA" id="ARBA00022989"/>
    </source>
</evidence>
<proteinExistence type="predicted"/>
<accession>A0A346NRS0</accession>
<feature type="transmembrane region" description="Helical" evidence="5">
    <location>
        <begin position="139"/>
        <end position="168"/>
    </location>
</feature>
<sequence>MLLKKGCLDMKTTPSSYSPGHAFIDTFVAPTELFARFKTSLPWAKWGAVMLFAVVLLSNIYFFSMMSSQWLLDQQMAQAGYLSASERPQVEAMLKSLLPYTGIYMGISNVLAIVSQILLLGLAYWLLQSFMLRQAQFTLWQWVNVVIVCQLPWIANYLGLALLTLSAADHNLPLSMLEYASLNQLFLHLDPHTALYPLASEINLFHFWSLGLVATAVHRCLHVSWFASIVFAAIPYAMLAVAWAGIA</sequence>
<feature type="transmembrane region" description="Helical" evidence="5">
    <location>
        <begin position="225"/>
        <end position="246"/>
    </location>
</feature>
<evidence type="ECO:0000256" key="4">
    <source>
        <dbReference type="ARBA" id="ARBA00023136"/>
    </source>
</evidence>
<feature type="transmembrane region" description="Helical" evidence="5">
    <location>
        <begin position="43"/>
        <end position="63"/>
    </location>
</feature>
<keyword evidence="8" id="KW-1185">Reference proteome</keyword>
<organism evidence="7 8">
    <name type="scientific">Salinimonas sediminis</name>
    <dbReference type="NCBI Taxonomy" id="2303538"/>
    <lineage>
        <taxon>Bacteria</taxon>
        <taxon>Pseudomonadati</taxon>
        <taxon>Pseudomonadota</taxon>
        <taxon>Gammaproteobacteria</taxon>
        <taxon>Alteromonadales</taxon>
        <taxon>Alteromonadaceae</taxon>
        <taxon>Alteromonas/Salinimonas group</taxon>
        <taxon>Salinimonas</taxon>
    </lineage>
</organism>
<keyword evidence="4 5" id="KW-0472">Membrane</keyword>
<comment type="subcellular location">
    <subcellularLocation>
        <location evidence="1">Membrane</location>
        <topology evidence="1">Multi-pass membrane protein</topology>
    </subcellularLocation>
</comment>
<protein>
    <recommendedName>
        <fullName evidence="6">Yip1 domain-containing protein</fullName>
    </recommendedName>
</protein>
<dbReference type="Proteomes" id="UP000262073">
    <property type="component" value="Chromosome"/>
</dbReference>
<dbReference type="InterPro" id="IPR006977">
    <property type="entry name" value="Yip1_dom"/>
</dbReference>
<evidence type="ECO:0000259" key="6">
    <source>
        <dbReference type="Pfam" id="PF04893"/>
    </source>
</evidence>